<evidence type="ECO:0000313" key="2">
    <source>
        <dbReference type="EMBL" id="TCV88212.1"/>
    </source>
</evidence>
<feature type="transmembrane region" description="Helical" evidence="1">
    <location>
        <begin position="126"/>
        <end position="148"/>
    </location>
</feature>
<accession>A0A4R3Y949</accession>
<reference evidence="2 3" key="1">
    <citation type="submission" date="2019-03" db="EMBL/GenBank/DDBJ databases">
        <title>Genomic Encyclopedia of Type Strains, Phase IV (KMG-IV): sequencing the most valuable type-strain genomes for metagenomic binning, comparative biology and taxonomic classification.</title>
        <authorList>
            <person name="Goeker M."/>
        </authorList>
    </citation>
    <scope>NUCLEOTIDE SEQUENCE [LARGE SCALE GENOMIC DNA]</scope>
    <source>
        <strain evidence="2 3">DSM 100309</strain>
    </source>
</reference>
<keyword evidence="3" id="KW-1185">Reference proteome</keyword>
<gene>
    <name evidence="2" type="ORF">EDC63_104169</name>
</gene>
<name>A0A4R3Y949_9PROT</name>
<dbReference type="EMBL" id="SMCO01000004">
    <property type="protein sequence ID" value="TCV88212.1"/>
    <property type="molecule type" value="Genomic_DNA"/>
</dbReference>
<dbReference type="Proteomes" id="UP000295367">
    <property type="component" value="Unassembled WGS sequence"/>
</dbReference>
<dbReference type="AlphaFoldDB" id="A0A4R3Y949"/>
<evidence type="ECO:0000256" key="1">
    <source>
        <dbReference type="SAM" id="Phobius"/>
    </source>
</evidence>
<sequence length="210" mass="23376">MRLSAMNQRTLLKSAAVFLIAYLALLALSLQFGHRYVELLLPIYHWEIGWLTPDYRILSLGLQDNRGEEVIALNLQLMHYIVVEEHVLSPGGNISSSTLAGHALQDAVLMLSLLAAWPTRRFYKRLLLLAGAVPVLLLVEMLDIPLMLLGSMDDLILSRVAPDASSFLVYWMHFLDGGGRLALSIVGALLVVVFGRLWFSSPAMPRQNVL</sequence>
<keyword evidence="1" id="KW-0472">Membrane</keyword>
<keyword evidence="1" id="KW-0812">Transmembrane</keyword>
<feature type="transmembrane region" description="Helical" evidence="1">
    <location>
        <begin position="181"/>
        <end position="199"/>
    </location>
</feature>
<organism evidence="2 3">
    <name type="scientific">Sulfurirhabdus autotrophica</name>
    <dbReference type="NCBI Taxonomy" id="1706046"/>
    <lineage>
        <taxon>Bacteria</taxon>
        <taxon>Pseudomonadati</taxon>
        <taxon>Pseudomonadota</taxon>
        <taxon>Betaproteobacteria</taxon>
        <taxon>Nitrosomonadales</taxon>
        <taxon>Sulfuricellaceae</taxon>
        <taxon>Sulfurirhabdus</taxon>
    </lineage>
</organism>
<protein>
    <submittedName>
        <fullName evidence="2">Uncharacterized protein</fullName>
    </submittedName>
</protein>
<keyword evidence="1" id="KW-1133">Transmembrane helix</keyword>
<comment type="caution">
    <text evidence="2">The sequence shown here is derived from an EMBL/GenBank/DDBJ whole genome shotgun (WGS) entry which is preliminary data.</text>
</comment>
<proteinExistence type="predicted"/>
<evidence type="ECO:0000313" key="3">
    <source>
        <dbReference type="Proteomes" id="UP000295367"/>
    </source>
</evidence>